<dbReference type="Proteomes" id="UP000009100">
    <property type="component" value="Chromosome 2"/>
</dbReference>
<dbReference type="STRING" id="575788.VS_II1257"/>
<gene>
    <name evidence="2" type="ordered locus">VS_II1257</name>
</gene>
<accession>B7VT05</accession>
<name>B7VT05_VIBA3</name>
<evidence type="ECO:0000313" key="3">
    <source>
        <dbReference type="Proteomes" id="UP000009100"/>
    </source>
</evidence>
<dbReference type="KEGG" id="vsp:VS_II1257"/>
<protein>
    <submittedName>
        <fullName evidence="2">Uncharacterized protein</fullName>
    </submittedName>
</protein>
<feature type="compositionally biased region" description="Basic and acidic residues" evidence="1">
    <location>
        <begin position="82"/>
        <end position="110"/>
    </location>
</feature>
<organism evidence="2 3">
    <name type="scientific">Vibrio atlanticus (strain LGP32)</name>
    <name type="common">Vibrio splendidus (strain Mel32)</name>
    <dbReference type="NCBI Taxonomy" id="575788"/>
    <lineage>
        <taxon>Bacteria</taxon>
        <taxon>Pseudomonadati</taxon>
        <taxon>Pseudomonadota</taxon>
        <taxon>Gammaproteobacteria</taxon>
        <taxon>Vibrionales</taxon>
        <taxon>Vibrionaceae</taxon>
        <taxon>Vibrio</taxon>
    </lineage>
</organism>
<dbReference type="EMBL" id="FM954973">
    <property type="protein sequence ID" value="CAV27257.1"/>
    <property type="molecule type" value="Genomic_DNA"/>
</dbReference>
<evidence type="ECO:0000313" key="2">
    <source>
        <dbReference type="EMBL" id="CAV27257.1"/>
    </source>
</evidence>
<proteinExistence type="predicted"/>
<sequence length="110" mass="12755">MHKTHRLNHKRSFDTYPTRHYDARLLTTLSACKHLMFSQSLFAQLARMTLFLVISLVIVHHSQPLIDLLAQHAVSSGCHQQSAHEHSGHEHHNKMTDQHMSAQDHSHHHH</sequence>
<reference evidence="2 3" key="1">
    <citation type="submission" date="2009-02" db="EMBL/GenBank/DDBJ databases">
        <title>Vibrio splendidus str. LGP32 complete genome.</title>
        <authorList>
            <person name="Mazel D."/>
            <person name="Le Roux F."/>
        </authorList>
    </citation>
    <scope>NUCLEOTIDE SEQUENCE [LARGE SCALE GENOMIC DNA]</scope>
    <source>
        <strain evidence="2 3">LGP32</strain>
    </source>
</reference>
<feature type="region of interest" description="Disordered" evidence="1">
    <location>
        <begin position="80"/>
        <end position="110"/>
    </location>
</feature>
<dbReference type="AlphaFoldDB" id="B7VT05"/>
<dbReference type="HOGENOM" id="CLU_2170031_0_0_6"/>
<evidence type="ECO:0000256" key="1">
    <source>
        <dbReference type="SAM" id="MobiDB-lite"/>
    </source>
</evidence>
<dbReference type="eggNOG" id="ENOG5033BV0">
    <property type="taxonomic scope" value="Bacteria"/>
</dbReference>